<name>A0A9P6CHU5_9AGAR</name>
<dbReference type="Proteomes" id="UP000807353">
    <property type="component" value="Unassembled WGS sequence"/>
</dbReference>
<dbReference type="Pfam" id="PF02627">
    <property type="entry name" value="CMD"/>
    <property type="match status" value="1"/>
</dbReference>
<dbReference type="GO" id="GO:0051920">
    <property type="term" value="F:peroxiredoxin activity"/>
    <property type="evidence" value="ECO:0007669"/>
    <property type="project" value="InterPro"/>
</dbReference>
<sequence>MATQSLLLLWLVGFLSLIATSLGVTLPLPELASRDDNLPARVPYVFPAPGTNAIADAIRARRTDGVLLALDGALLNAPLVASAWNDIFTVIRNNNTIPGTMRELFILRIAVLNDASYEWIQHESVGRAEGLTTKQLIAIRRTPAFVESKDLADTLGPSLAAAMAFADWITKSVHVPDRIFANLQKHLNDQQLVEATATTGGYNFVSRFVVALDVDGKMNVPVPIPK</sequence>
<dbReference type="EMBL" id="MU150286">
    <property type="protein sequence ID" value="KAF9461289.1"/>
    <property type="molecule type" value="Genomic_DNA"/>
</dbReference>
<accession>A0A9P6CHU5</accession>
<dbReference type="PANTHER" id="PTHR34846:SF11">
    <property type="entry name" value="4-CARBOXYMUCONOLACTONE DECARBOXYLASE FAMILY PROTEIN (AFU_ORTHOLOGUE AFUA_6G11590)"/>
    <property type="match status" value="1"/>
</dbReference>
<protein>
    <submittedName>
        <fullName evidence="3">4-carboxymuconolactone decarboxylase</fullName>
    </submittedName>
</protein>
<dbReference type="PANTHER" id="PTHR34846">
    <property type="entry name" value="4-CARBOXYMUCONOLACTONE DECARBOXYLASE FAMILY PROTEIN (AFU_ORTHOLOGUE AFUA_6G11590)"/>
    <property type="match status" value="1"/>
</dbReference>
<evidence type="ECO:0000256" key="1">
    <source>
        <dbReference type="SAM" id="SignalP"/>
    </source>
</evidence>
<comment type="caution">
    <text evidence="3">The sequence shown here is derived from an EMBL/GenBank/DDBJ whole genome shotgun (WGS) entry which is preliminary data.</text>
</comment>
<evidence type="ECO:0000313" key="4">
    <source>
        <dbReference type="Proteomes" id="UP000807353"/>
    </source>
</evidence>
<feature type="signal peptide" evidence="1">
    <location>
        <begin position="1"/>
        <end position="23"/>
    </location>
</feature>
<organism evidence="3 4">
    <name type="scientific">Collybia nuda</name>
    <dbReference type="NCBI Taxonomy" id="64659"/>
    <lineage>
        <taxon>Eukaryota</taxon>
        <taxon>Fungi</taxon>
        <taxon>Dikarya</taxon>
        <taxon>Basidiomycota</taxon>
        <taxon>Agaricomycotina</taxon>
        <taxon>Agaricomycetes</taxon>
        <taxon>Agaricomycetidae</taxon>
        <taxon>Agaricales</taxon>
        <taxon>Tricholomatineae</taxon>
        <taxon>Clitocybaceae</taxon>
        <taxon>Collybia</taxon>
    </lineage>
</organism>
<proteinExistence type="predicted"/>
<keyword evidence="4" id="KW-1185">Reference proteome</keyword>
<dbReference type="SUPFAM" id="SSF69118">
    <property type="entry name" value="AhpD-like"/>
    <property type="match status" value="1"/>
</dbReference>
<gene>
    <name evidence="3" type="ORF">BDZ94DRAFT_1264107</name>
</gene>
<evidence type="ECO:0000313" key="3">
    <source>
        <dbReference type="EMBL" id="KAF9461289.1"/>
    </source>
</evidence>
<dbReference type="InterPro" id="IPR029032">
    <property type="entry name" value="AhpD-like"/>
</dbReference>
<keyword evidence="1" id="KW-0732">Signal</keyword>
<feature type="chain" id="PRO_5040401789" evidence="1">
    <location>
        <begin position="24"/>
        <end position="226"/>
    </location>
</feature>
<dbReference type="AlphaFoldDB" id="A0A9P6CHU5"/>
<dbReference type="OrthoDB" id="9998495at2759"/>
<reference evidence="3" key="1">
    <citation type="submission" date="2020-11" db="EMBL/GenBank/DDBJ databases">
        <authorList>
            <consortium name="DOE Joint Genome Institute"/>
            <person name="Ahrendt S."/>
            <person name="Riley R."/>
            <person name="Andreopoulos W."/>
            <person name="Labutti K."/>
            <person name="Pangilinan J."/>
            <person name="Ruiz-Duenas F.J."/>
            <person name="Barrasa J.M."/>
            <person name="Sanchez-Garcia M."/>
            <person name="Camarero S."/>
            <person name="Miyauchi S."/>
            <person name="Serrano A."/>
            <person name="Linde D."/>
            <person name="Babiker R."/>
            <person name="Drula E."/>
            <person name="Ayuso-Fernandez I."/>
            <person name="Pacheco R."/>
            <person name="Padilla G."/>
            <person name="Ferreira P."/>
            <person name="Barriuso J."/>
            <person name="Kellner H."/>
            <person name="Castanera R."/>
            <person name="Alfaro M."/>
            <person name="Ramirez L."/>
            <person name="Pisabarro A.G."/>
            <person name="Kuo A."/>
            <person name="Tritt A."/>
            <person name="Lipzen A."/>
            <person name="He G."/>
            <person name="Yan M."/>
            <person name="Ng V."/>
            <person name="Cullen D."/>
            <person name="Martin F."/>
            <person name="Rosso M.-N."/>
            <person name="Henrissat B."/>
            <person name="Hibbett D."/>
            <person name="Martinez A.T."/>
            <person name="Grigoriev I.V."/>
        </authorList>
    </citation>
    <scope>NUCLEOTIDE SEQUENCE</scope>
    <source>
        <strain evidence="3">CBS 247.69</strain>
    </source>
</reference>
<feature type="domain" description="Carboxymuconolactone decarboxylase-like" evidence="2">
    <location>
        <begin position="78"/>
        <end position="146"/>
    </location>
</feature>
<dbReference type="Gene3D" id="1.20.1290.10">
    <property type="entry name" value="AhpD-like"/>
    <property type="match status" value="1"/>
</dbReference>
<dbReference type="InterPro" id="IPR003779">
    <property type="entry name" value="CMD-like"/>
</dbReference>
<evidence type="ECO:0000259" key="2">
    <source>
        <dbReference type="Pfam" id="PF02627"/>
    </source>
</evidence>